<accession>A0ABT0IZM4</accession>
<keyword evidence="1" id="KW-0812">Transmembrane</keyword>
<feature type="transmembrane region" description="Helical" evidence="1">
    <location>
        <begin position="100"/>
        <end position="118"/>
    </location>
</feature>
<keyword evidence="1" id="KW-1133">Transmembrane helix</keyword>
<dbReference type="EMBL" id="JALQCY010000001">
    <property type="protein sequence ID" value="MCK9792658.1"/>
    <property type="molecule type" value="Genomic_DNA"/>
</dbReference>
<keyword evidence="1" id="KW-0472">Membrane</keyword>
<keyword evidence="3" id="KW-1185">Reference proteome</keyword>
<feature type="transmembrane region" description="Helical" evidence="1">
    <location>
        <begin position="178"/>
        <end position="198"/>
    </location>
</feature>
<organism evidence="2 3">
    <name type="scientific">Isoptericola peretonis</name>
    <dbReference type="NCBI Taxonomy" id="2918523"/>
    <lineage>
        <taxon>Bacteria</taxon>
        <taxon>Bacillati</taxon>
        <taxon>Actinomycetota</taxon>
        <taxon>Actinomycetes</taxon>
        <taxon>Micrococcales</taxon>
        <taxon>Promicromonosporaceae</taxon>
        <taxon>Isoptericola</taxon>
    </lineage>
</organism>
<dbReference type="RefSeq" id="WP_416342513.1">
    <property type="nucleotide sequence ID" value="NZ_JALQCY010000001.1"/>
</dbReference>
<dbReference type="Proteomes" id="UP001651050">
    <property type="component" value="Unassembled WGS sequence"/>
</dbReference>
<feature type="transmembrane region" description="Helical" evidence="1">
    <location>
        <begin position="210"/>
        <end position="229"/>
    </location>
</feature>
<feature type="transmembrane region" description="Helical" evidence="1">
    <location>
        <begin position="32"/>
        <end position="56"/>
    </location>
</feature>
<evidence type="ECO:0000313" key="3">
    <source>
        <dbReference type="Proteomes" id="UP001651050"/>
    </source>
</evidence>
<name>A0ABT0IZM4_9MICO</name>
<sequence length="247" mass="26591">MHEEPAAPATAAPGAAGATAPSGTLALVLRPLGYWCLAWVWLVIWLITVLIAPGALAYVYFDDEIVLGQALGDTPFFGYVMLVLVLVPIVAAIMGPAAMFYLPTMTWPLALLCFVYAFRGLRPSYASERLSHTTQAPRGTTLGPPTIGTVALSLKPNRRSRVTDVLMKWYMAGWSLEMPTFLAALPAGLAWVLLFVWASRDIAEPVRQGCLAAAVVLVLVSVVLVARALRADFRRWTPASAGGRGPR</sequence>
<feature type="transmembrane region" description="Helical" evidence="1">
    <location>
        <begin position="76"/>
        <end position="93"/>
    </location>
</feature>
<proteinExistence type="predicted"/>
<evidence type="ECO:0000313" key="2">
    <source>
        <dbReference type="EMBL" id="MCK9792658.1"/>
    </source>
</evidence>
<evidence type="ECO:0000256" key="1">
    <source>
        <dbReference type="SAM" id="Phobius"/>
    </source>
</evidence>
<gene>
    <name evidence="2" type="ORF">M1843_02730</name>
</gene>
<reference evidence="2 3" key="1">
    <citation type="submission" date="2022-02" db="EMBL/GenBank/DDBJ databases">
        <title>The car tank lid bacteriome: a reservoir of bacteria with potential in bioremediation of fuel.</title>
        <authorList>
            <person name="Vidal-Verdu A."/>
            <person name="Gomez-Martinez D."/>
            <person name="Latorre-Perez A."/>
            <person name="Pereto J."/>
            <person name="Porcar M."/>
        </authorList>
    </citation>
    <scope>NUCLEOTIDE SEQUENCE [LARGE SCALE GENOMIC DNA]</scope>
    <source>
        <strain evidence="2 3">4D.3</strain>
    </source>
</reference>
<protein>
    <submittedName>
        <fullName evidence="2">Uncharacterized protein</fullName>
    </submittedName>
</protein>
<comment type="caution">
    <text evidence="2">The sequence shown here is derived from an EMBL/GenBank/DDBJ whole genome shotgun (WGS) entry which is preliminary data.</text>
</comment>